<dbReference type="GO" id="GO:0044281">
    <property type="term" value="P:small molecule metabolic process"/>
    <property type="evidence" value="ECO:0007669"/>
    <property type="project" value="UniProtKB-ARBA"/>
</dbReference>
<accession>A0AAW8JGD7</accession>
<name>A0AAW8JGD7_9GAMM</name>
<evidence type="ECO:0000256" key="2">
    <source>
        <dbReference type="ARBA" id="ARBA00023052"/>
    </source>
</evidence>
<comment type="caution">
    <text evidence="5">The sequence shown here is derived from an EMBL/GenBank/DDBJ whole genome shotgun (WGS) entry which is preliminary data.</text>
</comment>
<dbReference type="Proteomes" id="UP001243195">
    <property type="component" value="Unassembled WGS sequence"/>
</dbReference>
<evidence type="ECO:0000313" key="5">
    <source>
        <dbReference type="EMBL" id="MDQ9070735.1"/>
    </source>
</evidence>
<evidence type="ECO:0000259" key="3">
    <source>
        <dbReference type="Pfam" id="PF02775"/>
    </source>
</evidence>
<dbReference type="AlphaFoldDB" id="A0AAW8JGD7"/>
<dbReference type="InterPro" id="IPR029061">
    <property type="entry name" value="THDP-binding"/>
</dbReference>
<dbReference type="RefSeq" id="WP_308955309.1">
    <property type="nucleotide sequence ID" value="NZ_JAVICY010000002.1"/>
</dbReference>
<dbReference type="CDD" id="cd07035">
    <property type="entry name" value="TPP_PYR_POX_like"/>
    <property type="match status" value="1"/>
</dbReference>
<keyword evidence="2" id="KW-0786">Thiamine pyrophosphate</keyword>
<organism evidence="5 6">
    <name type="scientific">Acinetobacter gerneri</name>
    <dbReference type="NCBI Taxonomy" id="202952"/>
    <lineage>
        <taxon>Bacteria</taxon>
        <taxon>Pseudomonadati</taxon>
        <taxon>Pseudomonadota</taxon>
        <taxon>Gammaproteobacteria</taxon>
        <taxon>Moraxellales</taxon>
        <taxon>Moraxellaceae</taxon>
        <taxon>Acinetobacter</taxon>
    </lineage>
</organism>
<proteinExistence type="inferred from homology"/>
<dbReference type="NCBIfam" id="NF005760">
    <property type="entry name" value="PRK07586.1"/>
    <property type="match status" value="1"/>
</dbReference>
<dbReference type="InterPro" id="IPR012001">
    <property type="entry name" value="Thiamin_PyroP_enz_TPP-bd_dom"/>
</dbReference>
<dbReference type="PANTHER" id="PTHR18968:SF86">
    <property type="entry name" value="ACETOLACTATE SYNTHASE LARGE SUBUNIT ILVX-RELATED"/>
    <property type="match status" value="1"/>
</dbReference>
<evidence type="ECO:0000256" key="1">
    <source>
        <dbReference type="ARBA" id="ARBA00007812"/>
    </source>
</evidence>
<dbReference type="EMBL" id="JAVIDA010000004">
    <property type="protein sequence ID" value="MDQ9070735.1"/>
    <property type="molecule type" value="Genomic_DNA"/>
</dbReference>
<protein>
    <submittedName>
        <fullName evidence="5">Acetolactate synthase large subunit</fullName>
    </submittedName>
</protein>
<dbReference type="Pfam" id="PF02775">
    <property type="entry name" value="TPP_enzyme_C"/>
    <property type="match status" value="1"/>
</dbReference>
<dbReference type="CDD" id="cd02002">
    <property type="entry name" value="TPP_BFDC"/>
    <property type="match status" value="1"/>
</dbReference>
<dbReference type="GO" id="GO:0030976">
    <property type="term" value="F:thiamine pyrophosphate binding"/>
    <property type="evidence" value="ECO:0007669"/>
    <property type="project" value="InterPro"/>
</dbReference>
<dbReference type="InterPro" id="IPR045229">
    <property type="entry name" value="TPP_enz"/>
</dbReference>
<dbReference type="GO" id="GO:0003984">
    <property type="term" value="F:acetolactate synthase activity"/>
    <property type="evidence" value="ECO:0007669"/>
    <property type="project" value="TreeGrafter"/>
</dbReference>
<dbReference type="GO" id="GO:0050660">
    <property type="term" value="F:flavin adenine dinucleotide binding"/>
    <property type="evidence" value="ECO:0007669"/>
    <property type="project" value="TreeGrafter"/>
</dbReference>
<feature type="domain" description="Thiamine pyrophosphate enzyme TPP-binding" evidence="3">
    <location>
        <begin position="379"/>
        <end position="511"/>
    </location>
</feature>
<feature type="domain" description="Thiamine pyrophosphate enzyme N-terminal TPP-binding" evidence="4">
    <location>
        <begin position="2"/>
        <end position="106"/>
    </location>
</feature>
<sequence>MIGAEYLVKVAANLGFEYCFANPGTTEIPMVAVMDRETRIKPILSLFEGVCSGAADGYGRVAEKPALTLTHLGPGFANSLANLHNARRANTPIVNIIGDHASWHVNYDPPLASDIEAMAKTVSGWVRVTKNAESIGADLQTAMQAAWQSKGQVATLVMPMDFQAKEIINPDLNLSVKAPERHFIAQRAEQIAELYKAGKKLVFIVGDSGVYEEGLKAAGRLASLDGIKMFAETFPRISHRGGGLPDLDRLPYFPEVAIEILDQYDYVVLAGVIEPISYFGYEGIPSRLAEPDRLLLLADVGEDVTGALNALADQLDAKQYALAEPQAIAMPNPQEALVPQSVAAILANNLQENSIVSIEGGTCGYPFFTASNHAVKHRVMTNTGGAIGQGIPAGFGAALAEPGTRVYCLQSDGSAQYTIQTLWSIARSNLPITILISANHRYAILQNELRRFGIEKFSDTALELTELNQPKIDWTALSQAYGIASTVARSNEDLNRILNIANQSQQPHLIVMEL</sequence>
<dbReference type="PANTHER" id="PTHR18968">
    <property type="entry name" value="THIAMINE PYROPHOSPHATE ENZYMES"/>
    <property type="match status" value="1"/>
</dbReference>
<evidence type="ECO:0000259" key="4">
    <source>
        <dbReference type="Pfam" id="PF02776"/>
    </source>
</evidence>
<dbReference type="Gene3D" id="3.40.50.970">
    <property type="match status" value="2"/>
</dbReference>
<evidence type="ECO:0000313" key="6">
    <source>
        <dbReference type="Proteomes" id="UP001243195"/>
    </source>
</evidence>
<reference evidence="5" key="1">
    <citation type="submission" date="2023-08" db="EMBL/GenBank/DDBJ databases">
        <title>Emergence of clinically-relevant ST2 carbapenem-resistant Acinetobacter baumannii strains in hospital sewages in Zhejiang, East of China.</title>
        <authorList>
            <person name="Kaichao C."/>
            <person name="Zhang R."/>
        </authorList>
    </citation>
    <scope>NUCLEOTIDE SEQUENCE</scope>
    <source>
        <strain evidence="5">M-SY-60</strain>
    </source>
</reference>
<gene>
    <name evidence="5" type="ORF">RFH51_04585</name>
</gene>
<comment type="similarity">
    <text evidence="1">Belongs to the TPP enzyme family.</text>
</comment>
<dbReference type="SUPFAM" id="SSF52518">
    <property type="entry name" value="Thiamin diphosphate-binding fold (THDP-binding)"/>
    <property type="match status" value="2"/>
</dbReference>
<dbReference type="Pfam" id="PF02776">
    <property type="entry name" value="TPP_enzyme_N"/>
    <property type="match status" value="1"/>
</dbReference>
<dbReference type="InterPro" id="IPR011766">
    <property type="entry name" value="TPP_enzyme_TPP-bd"/>
</dbReference>